<dbReference type="Proteomes" id="UP000003571">
    <property type="component" value="Unassembled WGS sequence"/>
</dbReference>
<dbReference type="GO" id="GO:0019569">
    <property type="term" value="P:L-arabinose catabolic process to D-xylulose 5-phosphate"/>
    <property type="evidence" value="ECO:0007669"/>
    <property type="project" value="UniProtKB-UniRule"/>
</dbReference>
<evidence type="ECO:0000256" key="4">
    <source>
        <dbReference type="ARBA" id="ARBA00023235"/>
    </source>
</evidence>
<gene>
    <name evidence="6" type="primary">araA</name>
    <name evidence="10" type="ORF">TresaDRAFT_1650</name>
</gene>
<evidence type="ECO:0000256" key="5">
    <source>
        <dbReference type="ARBA" id="ARBA00023277"/>
    </source>
</evidence>
<dbReference type="Pfam" id="PF11762">
    <property type="entry name" value="Arabinose_Iso_C"/>
    <property type="match status" value="1"/>
</dbReference>
<comment type="cofactor">
    <cofactor evidence="6">
        <name>Mn(2+)</name>
        <dbReference type="ChEBI" id="CHEBI:29035"/>
    </cofactor>
    <text evidence="6">Binds 1 Mn(2+) ion per subunit.</text>
</comment>
<dbReference type="InterPro" id="IPR003762">
    <property type="entry name" value="Lara_isomerase"/>
</dbReference>
<evidence type="ECO:0000313" key="10">
    <source>
        <dbReference type="EMBL" id="EIC01898.1"/>
    </source>
</evidence>
<dbReference type="eggNOG" id="COG2160">
    <property type="taxonomic scope" value="Bacteria"/>
</dbReference>
<keyword evidence="1 6" id="KW-0479">Metal-binding</keyword>
<evidence type="ECO:0000259" key="8">
    <source>
        <dbReference type="Pfam" id="PF11762"/>
    </source>
</evidence>
<dbReference type="InterPro" id="IPR004216">
    <property type="entry name" value="Fuc/Ara_isomerase_C"/>
</dbReference>
<evidence type="ECO:0000313" key="11">
    <source>
        <dbReference type="Proteomes" id="UP000003571"/>
    </source>
</evidence>
<evidence type="ECO:0000256" key="1">
    <source>
        <dbReference type="ARBA" id="ARBA00022723"/>
    </source>
</evidence>
<evidence type="ECO:0000256" key="2">
    <source>
        <dbReference type="ARBA" id="ARBA00022935"/>
    </source>
</evidence>
<sequence>MIGLEEFEFWFLTGSQDLYGEETLKQVAIDSKKIVDELNAKAGFPCKLVWKETLLTPSSIHKTLEEANACDKCAGVIVWCHTFSPAKMWIAGLNAYKKPLLQLNTQFNVEIPYATMDMDFMNLNQSAHGDREFGFITSRMDMPRKVIVGHWADECTQKRIADWMRVARAVADGKTLRVIRFGDNMREVAVTDGDKVEAMIKFGWSVPYYGIGDLVAYMNEVSQGDIDALFDEYNQKYEIVYDCGNGFDKDFVIGQIKEQAKIEIALRKFLKDNDGKALCTNFQDLHGMKQLPGLAIQRLLADGYGFGAEGDWKTSALVRTFKAMTAGQVVAGKKGNAFMEDYTYNLVKGKEANMGSHMLEVDPEIAVSKPKIEVHHLGIGDKEPPARFVFNTLEGEGLVAAVVDMGNRFRCVINEINVIPPEAPLPKLPVARMLWQPYPSLATSAEAWILAGGGHHTAFSNIITREQLQDWAEMVGIECVAIGKETTIPQIRNELRWNAAYWNAKR</sequence>
<proteinExistence type="inferred from homology"/>
<dbReference type="InterPro" id="IPR038583">
    <property type="entry name" value="AraA_N_sf"/>
</dbReference>
<comment type="pathway">
    <text evidence="6">Carbohydrate degradation; L-arabinose degradation via L-ribulose; D-xylulose 5-phosphate from L-arabinose (bacterial route): step 1/3.</text>
</comment>
<protein>
    <recommendedName>
        <fullName evidence="6">L-arabinose isomerase</fullName>
        <ecNumber evidence="6">5.3.1.4</ecNumber>
    </recommendedName>
</protein>
<dbReference type="GO" id="GO:0030145">
    <property type="term" value="F:manganese ion binding"/>
    <property type="evidence" value="ECO:0007669"/>
    <property type="project" value="UniProtKB-UniRule"/>
</dbReference>
<dbReference type="Pfam" id="PF02610">
    <property type="entry name" value="AraA_N"/>
    <property type="match status" value="1"/>
</dbReference>
<dbReference type="AlphaFoldDB" id="H7EKJ3"/>
<dbReference type="PANTHER" id="PTHR38464:SF1">
    <property type="entry name" value="L-ARABINOSE ISOMERASE"/>
    <property type="match status" value="1"/>
</dbReference>
<name>H7EKJ3_9SPIR</name>
<organism evidence="10 11">
    <name type="scientific">Treponema saccharophilum DSM 2985</name>
    <dbReference type="NCBI Taxonomy" id="907348"/>
    <lineage>
        <taxon>Bacteria</taxon>
        <taxon>Pseudomonadati</taxon>
        <taxon>Spirochaetota</taxon>
        <taxon>Spirochaetia</taxon>
        <taxon>Spirochaetales</taxon>
        <taxon>Treponemataceae</taxon>
        <taxon>Treponema</taxon>
    </lineage>
</organism>
<dbReference type="PIRSF" id="PIRSF001478">
    <property type="entry name" value="L-ara_isomerase"/>
    <property type="match status" value="1"/>
</dbReference>
<comment type="catalytic activity">
    <reaction evidence="6">
        <text>beta-L-arabinopyranose = L-ribulose</text>
        <dbReference type="Rhea" id="RHEA:14821"/>
        <dbReference type="ChEBI" id="CHEBI:16880"/>
        <dbReference type="ChEBI" id="CHEBI:40886"/>
        <dbReference type="EC" id="5.3.1.4"/>
    </reaction>
</comment>
<evidence type="ECO:0000256" key="6">
    <source>
        <dbReference type="HAMAP-Rule" id="MF_00519"/>
    </source>
</evidence>
<keyword evidence="2 6" id="KW-0054">Arabinose catabolism</keyword>
<accession>H7EKJ3</accession>
<dbReference type="InterPro" id="IPR009015">
    <property type="entry name" value="Fucose_isomerase_N/cen_sf"/>
</dbReference>
<dbReference type="Pfam" id="PF24856">
    <property type="entry name" value="AraA_central"/>
    <property type="match status" value="1"/>
</dbReference>
<keyword evidence="4 6" id="KW-0413">Isomerase</keyword>
<evidence type="ECO:0000256" key="3">
    <source>
        <dbReference type="ARBA" id="ARBA00023211"/>
    </source>
</evidence>
<dbReference type="EC" id="5.3.1.4" evidence="6"/>
<dbReference type="UniPathway" id="UPA00145">
    <property type="reaction ID" value="UER00565"/>
</dbReference>
<evidence type="ECO:0000259" key="7">
    <source>
        <dbReference type="Pfam" id="PF02610"/>
    </source>
</evidence>
<dbReference type="HAMAP" id="MF_00519">
    <property type="entry name" value="Arabinose_Isome"/>
    <property type="match status" value="1"/>
</dbReference>
<dbReference type="InterPro" id="IPR055389">
    <property type="entry name" value="AraA_N"/>
</dbReference>
<dbReference type="InterPro" id="IPR055390">
    <property type="entry name" value="AraA_central"/>
</dbReference>
<feature type="domain" description="L-arabinose isomerase N-terminal" evidence="7">
    <location>
        <begin position="8"/>
        <end position="172"/>
    </location>
</feature>
<dbReference type="STRING" id="907348.TresaDRAFT_1650"/>
<feature type="domain" description="L-arabinose isomerase central" evidence="9">
    <location>
        <begin position="177"/>
        <end position="327"/>
    </location>
</feature>
<dbReference type="OrthoDB" id="9765600at2"/>
<dbReference type="SUPFAM" id="SSF50443">
    <property type="entry name" value="FucI/AraA C-terminal domain-like"/>
    <property type="match status" value="1"/>
</dbReference>
<feature type="binding site" evidence="6">
    <location>
        <position position="309"/>
    </location>
    <ligand>
        <name>Mn(2+)</name>
        <dbReference type="ChEBI" id="CHEBI:29035"/>
    </ligand>
</feature>
<comment type="function">
    <text evidence="6">Catalyzes the conversion of L-arabinose to L-ribulose.</text>
</comment>
<dbReference type="InterPro" id="IPR024664">
    <property type="entry name" value="Ara_Isoase_C"/>
</dbReference>
<dbReference type="Gene3D" id="3.40.50.10940">
    <property type="match status" value="1"/>
</dbReference>
<dbReference type="PATRIC" id="fig|907348.3.peg.1412"/>
<dbReference type="SUPFAM" id="SSF53743">
    <property type="entry name" value="FucI/AraA N-terminal and middle domains"/>
    <property type="match status" value="1"/>
</dbReference>
<dbReference type="PANTHER" id="PTHR38464">
    <property type="entry name" value="L-ARABINOSE ISOMERASE"/>
    <property type="match status" value="1"/>
</dbReference>
<dbReference type="NCBIfam" id="NF002795">
    <property type="entry name" value="PRK02929.1"/>
    <property type="match status" value="1"/>
</dbReference>
<dbReference type="GO" id="GO:0008733">
    <property type="term" value="F:L-arabinose isomerase activity"/>
    <property type="evidence" value="ECO:0007669"/>
    <property type="project" value="UniProtKB-UniRule"/>
</dbReference>
<feature type="domain" description="L-arabinose isomerase C-terminal" evidence="8">
    <location>
        <begin position="335"/>
        <end position="478"/>
    </location>
</feature>
<comment type="caution">
    <text evidence="10">The sequence shown here is derived from an EMBL/GenBank/DDBJ whole genome shotgun (WGS) entry which is preliminary data.</text>
</comment>
<feature type="binding site" evidence="6">
    <location>
        <position position="456"/>
    </location>
    <ligand>
        <name>Mn(2+)</name>
        <dbReference type="ChEBI" id="CHEBI:29035"/>
    </ligand>
</feature>
<feature type="binding site" evidence="6">
    <location>
        <position position="340"/>
    </location>
    <ligand>
        <name>Mn(2+)</name>
        <dbReference type="ChEBI" id="CHEBI:29035"/>
    </ligand>
</feature>
<comment type="similarity">
    <text evidence="6">Belongs to the arabinose isomerase family.</text>
</comment>
<feature type="binding site" evidence="6">
    <location>
        <position position="357"/>
    </location>
    <ligand>
        <name>Mn(2+)</name>
        <dbReference type="ChEBI" id="CHEBI:29035"/>
    </ligand>
</feature>
<evidence type="ECO:0000259" key="9">
    <source>
        <dbReference type="Pfam" id="PF24856"/>
    </source>
</evidence>
<reference evidence="10 11" key="1">
    <citation type="submission" date="2011-09" db="EMBL/GenBank/DDBJ databases">
        <title>The draft genome of Treponema saccharophilum DSM 2985.</title>
        <authorList>
            <consortium name="US DOE Joint Genome Institute (JGI-PGF)"/>
            <person name="Lucas S."/>
            <person name="Copeland A."/>
            <person name="Lapidus A."/>
            <person name="Glavina del Rio T."/>
            <person name="Dalin E."/>
            <person name="Tice H."/>
            <person name="Bruce D."/>
            <person name="Goodwin L."/>
            <person name="Pitluck S."/>
            <person name="Peters L."/>
            <person name="Kyrpides N."/>
            <person name="Mavromatis K."/>
            <person name="Ivanova N."/>
            <person name="Markowitz V."/>
            <person name="Cheng J.-F."/>
            <person name="Hugenholtz P."/>
            <person name="Woyke T."/>
            <person name="Wu D."/>
            <person name="Gronow S."/>
            <person name="Wellnitz S."/>
            <person name="Brambilla E."/>
            <person name="Klenk H.-P."/>
            <person name="Eisen J.A."/>
        </authorList>
    </citation>
    <scope>NUCLEOTIDE SEQUENCE [LARGE SCALE GENOMIC DNA]</scope>
    <source>
        <strain evidence="10 11">DSM 2985</strain>
    </source>
</reference>
<keyword evidence="11" id="KW-1185">Reference proteome</keyword>
<keyword evidence="5 6" id="KW-0119">Carbohydrate metabolism</keyword>
<dbReference type="RefSeq" id="WP_002704134.1">
    <property type="nucleotide sequence ID" value="NZ_AGRW01000045.1"/>
</dbReference>
<dbReference type="EMBL" id="AGRW01000045">
    <property type="protein sequence ID" value="EIC01898.1"/>
    <property type="molecule type" value="Genomic_DNA"/>
</dbReference>
<keyword evidence="3 6" id="KW-0464">Manganese</keyword>
<dbReference type="GO" id="GO:0005829">
    <property type="term" value="C:cytosol"/>
    <property type="evidence" value="ECO:0007669"/>
    <property type="project" value="TreeGrafter"/>
</dbReference>